<evidence type="ECO:0008006" key="5">
    <source>
        <dbReference type="Google" id="ProtNLM"/>
    </source>
</evidence>
<dbReference type="Pfam" id="PF21941">
    <property type="entry name" value="SMEK_N"/>
    <property type="match status" value="1"/>
</dbReference>
<sequence>MNRQRFFNFIEEKLNILAYRIEQRGKLNHLELHNHSENFYLRFLNELFGWKLENVNVFKSNVAAIDLIDRTNRIMIQVSATATTDKIESALAKDIHAYSGYSFKFVSISKDAASLRRQTYQNPSKVTFDPKNDIYDITSILGSVRGLEIEALEKIDQLVRQELGSIDETKIETNLAKVIKLLSENELDPDSGGLQTISFEIDRKIEFNSLVKARYVIEEHAKHCHKLDKVYAEFDKQGVNKSTSVLASIRKTYVQNMEDSDNDSLFFKILDLVTEKVRQSKNYVPIPYEELEVCVNVIVVNAFLRCKIFKNPKGYSYVAP</sequence>
<dbReference type="Proteomes" id="UP000179243">
    <property type="component" value="Unassembled WGS sequence"/>
</dbReference>
<protein>
    <recommendedName>
        <fullName evidence="5">SMEK domain-containing protein</fullName>
    </recommendedName>
</protein>
<evidence type="ECO:0000259" key="2">
    <source>
        <dbReference type="Pfam" id="PF21941"/>
    </source>
</evidence>
<dbReference type="InterPro" id="IPR047740">
    <property type="entry name" value="SMEK_dom"/>
</dbReference>
<dbReference type="NCBIfam" id="NF033859">
    <property type="entry name" value="SMEK_N"/>
    <property type="match status" value="1"/>
</dbReference>
<organism evidence="3 4">
    <name type="scientific">Candidatus Raymondbacteria bacterium RIFOXYD12_FULL_49_13</name>
    <dbReference type="NCBI Taxonomy" id="1817890"/>
    <lineage>
        <taxon>Bacteria</taxon>
        <taxon>Raymondiibacteriota</taxon>
    </lineage>
</organism>
<dbReference type="InterPro" id="IPR046919">
    <property type="entry name" value="ABC-3C_CTD10"/>
</dbReference>
<comment type="caution">
    <text evidence="3">The sequence shown here is derived from an EMBL/GenBank/DDBJ whole genome shotgun (WGS) entry which is preliminary data.</text>
</comment>
<evidence type="ECO:0000259" key="1">
    <source>
        <dbReference type="Pfam" id="PF20275"/>
    </source>
</evidence>
<name>A0A1F7F432_UNCRA</name>
<dbReference type="EMBL" id="MFYX01000126">
    <property type="protein sequence ID" value="OGK01424.1"/>
    <property type="molecule type" value="Genomic_DNA"/>
</dbReference>
<feature type="domain" description="ABC-three component systems C-terminal" evidence="1">
    <location>
        <begin position="174"/>
        <end position="310"/>
    </location>
</feature>
<gene>
    <name evidence="3" type="ORF">A2519_14765</name>
</gene>
<dbReference type="Pfam" id="PF20275">
    <property type="entry name" value="CTD10"/>
    <property type="match status" value="1"/>
</dbReference>
<evidence type="ECO:0000313" key="3">
    <source>
        <dbReference type="EMBL" id="OGK01424.1"/>
    </source>
</evidence>
<reference evidence="3 4" key="1">
    <citation type="journal article" date="2016" name="Nat. Commun.">
        <title>Thousands of microbial genomes shed light on interconnected biogeochemical processes in an aquifer system.</title>
        <authorList>
            <person name="Anantharaman K."/>
            <person name="Brown C.T."/>
            <person name="Hug L.A."/>
            <person name="Sharon I."/>
            <person name="Castelle C.J."/>
            <person name="Probst A.J."/>
            <person name="Thomas B.C."/>
            <person name="Singh A."/>
            <person name="Wilkins M.J."/>
            <person name="Karaoz U."/>
            <person name="Brodie E.L."/>
            <person name="Williams K.H."/>
            <person name="Hubbard S.S."/>
            <person name="Banfield J.F."/>
        </authorList>
    </citation>
    <scope>NUCLEOTIDE SEQUENCE [LARGE SCALE GENOMIC DNA]</scope>
</reference>
<proteinExistence type="predicted"/>
<evidence type="ECO:0000313" key="4">
    <source>
        <dbReference type="Proteomes" id="UP000179243"/>
    </source>
</evidence>
<dbReference type="AlphaFoldDB" id="A0A1F7F432"/>
<feature type="domain" description="SMEK" evidence="2">
    <location>
        <begin position="10"/>
        <end position="143"/>
    </location>
</feature>
<accession>A0A1F7F432</accession>